<feature type="transmembrane region" description="Helical" evidence="11">
    <location>
        <begin position="317"/>
        <end position="337"/>
    </location>
</feature>
<feature type="transmembrane region" description="Helical" evidence="11">
    <location>
        <begin position="130"/>
        <end position="157"/>
    </location>
</feature>
<keyword evidence="9" id="KW-0739">Sodium transport</keyword>
<evidence type="ECO:0000256" key="8">
    <source>
        <dbReference type="ARBA" id="ARBA00023136"/>
    </source>
</evidence>
<dbReference type="GO" id="GO:0006814">
    <property type="term" value="P:sodium ion transport"/>
    <property type="evidence" value="ECO:0007669"/>
    <property type="project" value="UniProtKB-KW"/>
</dbReference>
<dbReference type="PANTHER" id="PTHR43269">
    <property type="entry name" value="SODIUM/PROTON ANTIPORTER 1-RELATED"/>
    <property type="match status" value="1"/>
</dbReference>
<keyword evidence="7" id="KW-0406">Ion transport</keyword>
<feature type="transmembrane region" description="Helical" evidence="11">
    <location>
        <begin position="276"/>
        <end position="296"/>
    </location>
</feature>
<accession>A0A518G2L6</accession>
<dbReference type="PANTHER" id="PTHR43269:SF2">
    <property type="entry name" value="SODIUM_PROTON ANTIPORTER 1-RELATED"/>
    <property type="match status" value="1"/>
</dbReference>
<evidence type="ECO:0000256" key="4">
    <source>
        <dbReference type="ARBA" id="ARBA00022692"/>
    </source>
</evidence>
<evidence type="ECO:0000256" key="7">
    <source>
        <dbReference type="ARBA" id="ARBA00023065"/>
    </source>
</evidence>
<keyword evidence="5 11" id="KW-1133">Transmembrane helix</keyword>
<keyword evidence="14" id="KW-1185">Reference proteome</keyword>
<feature type="transmembrane region" description="Helical" evidence="11">
    <location>
        <begin position="430"/>
        <end position="447"/>
    </location>
</feature>
<feature type="transmembrane region" description="Helical" evidence="11">
    <location>
        <begin position="85"/>
        <end position="106"/>
    </location>
</feature>
<evidence type="ECO:0000256" key="5">
    <source>
        <dbReference type="ARBA" id="ARBA00022989"/>
    </source>
</evidence>
<evidence type="ECO:0000313" key="14">
    <source>
        <dbReference type="Proteomes" id="UP000318017"/>
    </source>
</evidence>
<comment type="similarity">
    <text evidence="10">Belongs to the NhaD Na(+)/H(+) (TC 2.A.62) antiporter family.</text>
</comment>
<dbReference type="EMBL" id="CP036298">
    <property type="protein sequence ID" value="QDV22832.1"/>
    <property type="molecule type" value="Genomic_DNA"/>
</dbReference>
<evidence type="ECO:0000256" key="6">
    <source>
        <dbReference type="ARBA" id="ARBA00023053"/>
    </source>
</evidence>
<evidence type="ECO:0000256" key="11">
    <source>
        <dbReference type="SAM" id="Phobius"/>
    </source>
</evidence>
<keyword evidence="3" id="KW-0050">Antiport</keyword>
<feature type="transmembrane region" description="Helical" evidence="11">
    <location>
        <begin position="28"/>
        <end position="50"/>
    </location>
</feature>
<protein>
    <submittedName>
        <fullName evidence="13">Na(+)/H(+) antiporter NhaD</fullName>
    </submittedName>
</protein>
<evidence type="ECO:0000259" key="12">
    <source>
        <dbReference type="Pfam" id="PF03600"/>
    </source>
</evidence>
<evidence type="ECO:0000256" key="10">
    <source>
        <dbReference type="ARBA" id="ARBA00025753"/>
    </source>
</evidence>
<dbReference type="GO" id="GO:0015297">
    <property type="term" value="F:antiporter activity"/>
    <property type="evidence" value="ECO:0007669"/>
    <property type="project" value="UniProtKB-KW"/>
</dbReference>
<dbReference type="GO" id="GO:0016020">
    <property type="term" value="C:membrane"/>
    <property type="evidence" value="ECO:0007669"/>
    <property type="project" value="UniProtKB-SubCell"/>
</dbReference>
<dbReference type="OrthoDB" id="9772058at2"/>
<dbReference type="InterPro" id="IPR004680">
    <property type="entry name" value="Cit_transptr-like_dom"/>
</dbReference>
<keyword evidence="8 11" id="KW-0472">Membrane</keyword>
<dbReference type="InterPro" id="IPR045016">
    <property type="entry name" value="NhaD-like"/>
</dbReference>
<organism evidence="13 14">
    <name type="scientific">Aureliella helgolandensis</name>
    <dbReference type="NCBI Taxonomy" id="2527968"/>
    <lineage>
        <taxon>Bacteria</taxon>
        <taxon>Pseudomonadati</taxon>
        <taxon>Planctomycetota</taxon>
        <taxon>Planctomycetia</taxon>
        <taxon>Pirellulales</taxon>
        <taxon>Pirellulaceae</taxon>
        <taxon>Aureliella</taxon>
    </lineage>
</organism>
<feature type="transmembrane region" description="Helical" evidence="11">
    <location>
        <begin position="208"/>
        <end position="230"/>
    </location>
</feature>
<evidence type="ECO:0000256" key="2">
    <source>
        <dbReference type="ARBA" id="ARBA00022448"/>
    </source>
</evidence>
<dbReference type="KEGG" id="ahel:Q31a_11240"/>
<feature type="transmembrane region" description="Helical" evidence="11">
    <location>
        <begin position="169"/>
        <end position="188"/>
    </location>
</feature>
<feature type="domain" description="Citrate transporter-like" evidence="12">
    <location>
        <begin position="15"/>
        <end position="377"/>
    </location>
</feature>
<keyword evidence="4 11" id="KW-0812">Transmembrane</keyword>
<evidence type="ECO:0000256" key="3">
    <source>
        <dbReference type="ARBA" id="ARBA00022449"/>
    </source>
</evidence>
<reference evidence="13 14" key="1">
    <citation type="submission" date="2019-02" db="EMBL/GenBank/DDBJ databases">
        <title>Deep-cultivation of Planctomycetes and their phenomic and genomic characterization uncovers novel biology.</title>
        <authorList>
            <person name="Wiegand S."/>
            <person name="Jogler M."/>
            <person name="Boedeker C."/>
            <person name="Pinto D."/>
            <person name="Vollmers J."/>
            <person name="Rivas-Marin E."/>
            <person name="Kohn T."/>
            <person name="Peeters S.H."/>
            <person name="Heuer A."/>
            <person name="Rast P."/>
            <person name="Oberbeckmann S."/>
            <person name="Bunk B."/>
            <person name="Jeske O."/>
            <person name="Meyerdierks A."/>
            <person name="Storesund J.E."/>
            <person name="Kallscheuer N."/>
            <person name="Luecker S."/>
            <person name="Lage O.M."/>
            <person name="Pohl T."/>
            <person name="Merkel B.J."/>
            <person name="Hornburger P."/>
            <person name="Mueller R.-W."/>
            <person name="Bruemmer F."/>
            <person name="Labrenz M."/>
            <person name="Spormann A.M."/>
            <person name="Op den Camp H."/>
            <person name="Overmann J."/>
            <person name="Amann R."/>
            <person name="Jetten M.S.M."/>
            <person name="Mascher T."/>
            <person name="Medema M.H."/>
            <person name="Devos D.P."/>
            <person name="Kaster A.-K."/>
            <person name="Ovreas L."/>
            <person name="Rohde M."/>
            <person name="Galperin M.Y."/>
            <person name="Jogler C."/>
        </authorList>
    </citation>
    <scope>NUCLEOTIDE SEQUENCE [LARGE SCALE GENOMIC DNA]</scope>
    <source>
        <strain evidence="13 14">Q31a</strain>
    </source>
</reference>
<dbReference type="AlphaFoldDB" id="A0A518G2L6"/>
<evidence type="ECO:0000313" key="13">
    <source>
        <dbReference type="EMBL" id="QDV22832.1"/>
    </source>
</evidence>
<feature type="transmembrane region" description="Helical" evidence="11">
    <location>
        <begin position="251"/>
        <end position="270"/>
    </location>
</feature>
<comment type="subcellular location">
    <subcellularLocation>
        <location evidence="1">Membrane</location>
        <topology evidence="1">Multi-pass membrane protein</topology>
    </subcellularLocation>
</comment>
<dbReference type="NCBIfam" id="NF038006">
    <property type="entry name" value="NhaD_1"/>
    <property type="match status" value="1"/>
</dbReference>
<feature type="transmembrane region" description="Helical" evidence="11">
    <location>
        <begin position="391"/>
        <end position="418"/>
    </location>
</feature>
<dbReference type="Proteomes" id="UP000318017">
    <property type="component" value="Chromosome"/>
</dbReference>
<feature type="transmembrane region" description="Helical" evidence="11">
    <location>
        <begin position="357"/>
        <end position="379"/>
    </location>
</feature>
<keyword evidence="6" id="KW-0915">Sodium</keyword>
<sequence>MLLAGIILLFVVGYLVIALEHPLHIDKAATALFIGASCWALYIIGIDSFLPMERIPEAFQAEVAAAGGHVSAHELAIHYAIEGQFLPLIGEIAYILFFLMGAMTIVELVDAYEGFKVITDRIKTLNKVRLLWTVCFLTFFLSAVLDNLTTTIVMVSLMKKLVRERETRLFFCGMIVVSANAGGAWTVIGDVTTTMLWIGDKISTFTVMSALIIPSLICMIVPLIIASLMLKGDVERPERSGDHEDKTLKPWHSTLFLSLGFAGLIFVPIFKSVTHLPPFMGMMFSLSVIWIVSEFVKHDLDEATRSSTNVVGVLKKIDTASILFFLGILLAVGTLQSTGVLRSLAGWLTDVVPNMQVVALVIGLLSAIVDNVPLVAAGIGMYDFPKDDTFWLFLAYCAGTGGSCLIIGSAAGVAAMGLEKIDFIWYIKRVSLWALVGYLSGAGAYVVQEKLMPRASAAAVEDHAELPASESHVELAAEVHTHPGV</sequence>
<evidence type="ECO:0000256" key="1">
    <source>
        <dbReference type="ARBA" id="ARBA00004141"/>
    </source>
</evidence>
<gene>
    <name evidence="13" type="primary">nhaD_1</name>
    <name evidence="13" type="ORF">Q31a_11240</name>
</gene>
<dbReference type="RefSeq" id="WP_145074985.1">
    <property type="nucleotide sequence ID" value="NZ_CP036298.1"/>
</dbReference>
<proteinExistence type="inferred from homology"/>
<evidence type="ECO:0000256" key="9">
    <source>
        <dbReference type="ARBA" id="ARBA00023201"/>
    </source>
</evidence>
<keyword evidence="2" id="KW-0813">Transport</keyword>
<name>A0A518G2L6_9BACT</name>
<dbReference type="Pfam" id="PF03600">
    <property type="entry name" value="CitMHS"/>
    <property type="match status" value="1"/>
</dbReference>